<evidence type="ECO:0000256" key="1">
    <source>
        <dbReference type="SAM" id="MobiDB-lite"/>
    </source>
</evidence>
<evidence type="ECO:0000313" key="2">
    <source>
        <dbReference type="EMBL" id="KAF6728713.1"/>
    </source>
</evidence>
<dbReference type="EMBL" id="WKFB01000271">
    <property type="protein sequence ID" value="KAF6728713.1"/>
    <property type="molecule type" value="Genomic_DNA"/>
</dbReference>
<protein>
    <submittedName>
        <fullName evidence="2">Uncharacterized protein</fullName>
    </submittedName>
</protein>
<feature type="compositionally biased region" description="Basic residues" evidence="1">
    <location>
        <begin position="71"/>
        <end position="83"/>
    </location>
</feature>
<gene>
    <name evidence="2" type="ORF">FQA47_005203</name>
</gene>
<evidence type="ECO:0000313" key="3">
    <source>
        <dbReference type="Proteomes" id="UP000646548"/>
    </source>
</evidence>
<feature type="compositionally biased region" description="Basic and acidic residues" evidence="1">
    <location>
        <begin position="102"/>
        <end position="118"/>
    </location>
</feature>
<feature type="compositionally biased region" description="Basic and acidic residues" evidence="1">
    <location>
        <begin position="23"/>
        <end position="32"/>
    </location>
</feature>
<dbReference type="AlphaFoldDB" id="A0A834CB77"/>
<organism evidence="2 3">
    <name type="scientific">Oryzias melastigma</name>
    <name type="common">Marine medaka</name>
    <dbReference type="NCBI Taxonomy" id="30732"/>
    <lineage>
        <taxon>Eukaryota</taxon>
        <taxon>Metazoa</taxon>
        <taxon>Chordata</taxon>
        <taxon>Craniata</taxon>
        <taxon>Vertebrata</taxon>
        <taxon>Euteleostomi</taxon>
        <taxon>Actinopterygii</taxon>
        <taxon>Neopterygii</taxon>
        <taxon>Teleostei</taxon>
        <taxon>Neoteleostei</taxon>
        <taxon>Acanthomorphata</taxon>
        <taxon>Ovalentaria</taxon>
        <taxon>Atherinomorphae</taxon>
        <taxon>Beloniformes</taxon>
        <taxon>Adrianichthyidae</taxon>
        <taxon>Oryziinae</taxon>
        <taxon>Oryzias</taxon>
    </lineage>
</organism>
<feature type="region of interest" description="Disordered" evidence="1">
    <location>
        <begin position="1"/>
        <end position="155"/>
    </location>
</feature>
<name>A0A834CB77_ORYME</name>
<reference evidence="2" key="1">
    <citation type="journal article" name="BMC Genomics">
        <title>Long-read sequencing and de novo genome assembly of marine medaka (Oryzias melastigma).</title>
        <authorList>
            <person name="Liang P."/>
            <person name="Saqib H.S.A."/>
            <person name="Ni X."/>
            <person name="Shen Y."/>
        </authorList>
    </citation>
    <scope>NUCLEOTIDE SEQUENCE</scope>
    <source>
        <strain evidence="2">Bigg-433</strain>
    </source>
</reference>
<accession>A0A834CB77</accession>
<feature type="compositionally biased region" description="Low complexity" evidence="1">
    <location>
        <begin position="121"/>
        <end position="138"/>
    </location>
</feature>
<dbReference type="Proteomes" id="UP000646548">
    <property type="component" value="Unassembled WGS sequence"/>
</dbReference>
<comment type="caution">
    <text evidence="2">The sequence shown here is derived from an EMBL/GenBank/DDBJ whole genome shotgun (WGS) entry which is preliminary data.</text>
</comment>
<proteinExistence type="predicted"/>
<sequence length="155" mass="17108">MGVTAPPQHVNTEAPWGGLQDSKWPEDLHHQEQLYVKHPPPPAELQRARSGASKQEQRAPEPPPRTCSPARIRRLHAGSRRSGLRWPPAGAAPDRCGTWRRLRGESSRSRSHASDGKHARGTATTRASARTRALFSTTTPPPHPPRLQLTKTTPN</sequence>